<keyword evidence="2" id="KW-1185">Reference proteome</keyword>
<protein>
    <submittedName>
        <fullName evidence="1">Uncharacterized protein</fullName>
    </submittedName>
</protein>
<dbReference type="RefSeq" id="WP_162358141.1">
    <property type="nucleotide sequence ID" value="NZ_CP048209.1"/>
</dbReference>
<dbReference type="AlphaFoldDB" id="A0A6C0G034"/>
<name>A0A6C0G034_9BACL</name>
<accession>A0A6C0G034</accession>
<gene>
    <name evidence="1" type="ORF">GXP70_18125</name>
</gene>
<sequence>MPEETAEAVAWALQQSIVVDGDAYPVKKDTCQMLVDKVSEYFNTNHIDYGSFSYADIDDRGFLN</sequence>
<evidence type="ECO:0000313" key="2">
    <source>
        <dbReference type="Proteomes" id="UP000476064"/>
    </source>
</evidence>
<dbReference type="Proteomes" id="UP000476064">
    <property type="component" value="Chromosome"/>
</dbReference>
<evidence type="ECO:0000313" key="1">
    <source>
        <dbReference type="EMBL" id="QHT61702.1"/>
    </source>
</evidence>
<organism evidence="1 2">
    <name type="scientific">Paenibacillus lycopersici</name>
    <dbReference type="NCBI Taxonomy" id="2704462"/>
    <lineage>
        <taxon>Bacteria</taxon>
        <taxon>Bacillati</taxon>
        <taxon>Bacillota</taxon>
        <taxon>Bacilli</taxon>
        <taxon>Bacillales</taxon>
        <taxon>Paenibacillaceae</taxon>
        <taxon>Paenibacillus</taxon>
    </lineage>
</organism>
<reference evidence="1 2" key="1">
    <citation type="submission" date="2020-01" db="EMBL/GenBank/DDBJ databases">
        <title>Paenibacillus sp. nov., isolated from tomato rhizosphere.</title>
        <authorList>
            <person name="Weon H.-Y."/>
            <person name="Lee S.A."/>
        </authorList>
    </citation>
    <scope>NUCLEOTIDE SEQUENCE [LARGE SCALE GENOMIC DNA]</scope>
    <source>
        <strain evidence="1 2">12200R-189</strain>
    </source>
</reference>
<proteinExistence type="predicted"/>
<dbReference type="KEGG" id="plyc:GXP70_18125"/>
<dbReference type="EMBL" id="CP048209">
    <property type="protein sequence ID" value="QHT61702.1"/>
    <property type="molecule type" value="Genomic_DNA"/>
</dbReference>